<feature type="domain" description="DUF1935" evidence="1">
    <location>
        <begin position="13"/>
        <end position="121"/>
    </location>
</feature>
<evidence type="ECO:0000313" key="3">
    <source>
        <dbReference type="Proteomes" id="UP000515908"/>
    </source>
</evidence>
<dbReference type="OrthoDB" id="269871at2759"/>
<dbReference type="EMBL" id="LR877151">
    <property type="protein sequence ID" value="CAD2216962.1"/>
    <property type="molecule type" value="Genomic_DNA"/>
</dbReference>
<accession>A0A7G2CFN0</accession>
<organism evidence="2 3">
    <name type="scientific">Angomonas deanei</name>
    <dbReference type="NCBI Taxonomy" id="59799"/>
    <lineage>
        <taxon>Eukaryota</taxon>
        <taxon>Discoba</taxon>
        <taxon>Euglenozoa</taxon>
        <taxon>Kinetoplastea</taxon>
        <taxon>Metakinetoplastina</taxon>
        <taxon>Trypanosomatida</taxon>
        <taxon>Trypanosomatidae</taxon>
        <taxon>Strigomonadinae</taxon>
        <taxon>Angomonas</taxon>
    </lineage>
</organism>
<name>A0A7G2CFN0_9TRYP</name>
<protein>
    <recommendedName>
        <fullName evidence="1">DUF1935 domain-containing protein</fullName>
    </recommendedName>
</protein>
<feature type="domain" description="DUF1935" evidence="1">
    <location>
        <begin position="248"/>
        <end position="357"/>
    </location>
</feature>
<dbReference type="PANTHER" id="PTHR47047">
    <property type="entry name" value="PUTATIVE-RELATED-RELATED"/>
    <property type="match status" value="1"/>
</dbReference>
<dbReference type="VEuPathDB" id="TriTrypDB:ADEAN_000444000"/>
<sequence length="484" mass="54180">MSQTEVTREEAGFVNGEPNAPFTKMYKCFKNQGNGLLFRLVDEASKQWAFYNDTADTTIKVTTRFQRDNDFAVGATGAAREVVNSNGETQLEVTVSVPPRDTVIFLTGDVKGAFEMDFQTEAAPANDVAFENGEPDVKYTNKFKCFKENGNGLLFRLVDEEKKKWYFYNDTTQYKMVAQADFNDKTAVSRLGNTTEVGAPEGNPNGVTYRLEIDPGKTEPFISGEPFNFKLAFSADLLSNDHPIEPEYENSQPDNTLVSPKAKVYKCFKKNGNGLLFRLVDEENQLWAFYNDTAEYLMRATVRFSAGQNYKPSDDAQAYEDSEEPGGTILIMDIPPLTTRVFLYGLPTDFEVSFAAESANKAVPEKNPQYALNGPDDSVLNIDEVYKCFKDKEAGRDGILFRLVDTQNHRWAFYNDTTDIDLVVRVKFEDGAQKPLGNAVHDNDPEWGMTILLEIAPGTTELFAEGDLGSFKSKFIAQKRAAAQ</sequence>
<keyword evidence="3" id="KW-1185">Reference proteome</keyword>
<feature type="domain" description="DUF1935" evidence="1">
    <location>
        <begin position="130"/>
        <end position="236"/>
    </location>
</feature>
<dbReference type="Proteomes" id="UP000515908">
    <property type="component" value="Chromosome 07"/>
</dbReference>
<dbReference type="Gene3D" id="2.60.40.1180">
    <property type="entry name" value="Golgi alpha-mannosidase II"/>
    <property type="match status" value="4"/>
</dbReference>
<gene>
    <name evidence="2" type="ORF">ADEAN_000444000</name>
</gene>
<dbReference type="InterPro" id="IPR013780">
    <property type="entry name" value="Glyco_hydro_b"/>
</dbReference>
<evidence type="ECO:0000313" key="2">
    <source>
        <dbReference type="EMBL" id="CAD2216962.1"/>
    </source>
</evidence>
<evidence type="ECO:0000259" key="1">
    <source>
        <dbReference type="Pfam" id="PF09149"/>
    </source>
</evidence>
<feature type="domain" description="DUF1935" evidence="1">
    <location>
        <begin position="372"/>
        <end position="478"/>
    </location>
</feature>
<dbReference type="AlphaFoldDB" id="A0A7G2CFN0"/>
<proteinExistence type="predicted"/>
<dbReference type="SUPFAM" id="SSF101601">
    <property type="entry name" value="Smp-1-like"/>
    <property type="match status" value="4"/>
</dbReference>
<dbReference type="InterPro" id="IPR036310">
    <property type="entry name" value="Smp-1-like_sf"/>
</dbReference>
<dbReference type="InterPro" id="IPR015232">
    <property type="entry name" value="DUF1935"/>
</dbReference>
<reference evidence="2 3" key="1">
    <citation type="submission" date="2020-08" db="EMBL/GenBank/DDBJ databases">
        <authorList>
            <person name="Newling K."/>
            <person name="Davey J."/>
            <person name="Forrester S."/>
        </authorList>
    </citation>
    <scope>NUCLEOTIDE SEQUENCE [LARGE SCALE GENOMIC DNA]</scope>
    <source>
        <strain evidence="3">Crithidia deanei Carvalho (ATCC PRA-265)</strain>
    </source>
</reference>
<dbReference type="Pfam" id="PF09149">
    <property type="entry name" value="DUF1935"/>
    <property type="match status" value="4"/>
</dbReference>